<evidence type="ECO:0000313" key="3">
    <source>
        <dbReference type="Proteomes" id="UP001589798"/>
    </source>
</evidence>
<feature type="chain" id="PRO_5045574619" evidence="1">
    <location>
        <begin position="21"/>
        <end position="87"/>
    </location>
</feature>
<organism evidence="2 3">
    <name type="scientific">Novosphingobium soli</name>
    <dbReference type="NCBI Taxonomy" id="574956"/>
    <lineage>
        <taxon>Bacteria</taxon>
        <taxon>Pseudomonadati</taxon>
        <taxon>Pseudomonadota</taxon>
        <taxon>Alphaproteobacteria</taxon>
        <taxon>Sphingomonadales</taxon>
        <taxon>Sphingomonadaceae</taxon>
        <taxon>Novosphingobium</taxon>
    </lineage>
</organism>
<evidence type="ECO:0000313" key="2">
    <source>
        <dbReference type="EMBL" id="MFC0205611.1"/>
    </source>
</evidence>
<evidence type="ECO:0000256" key="1">
    <source>
        <dbReference type="SAM" id="SignalP"/>
    </source>
</evidence>
<dbReference type="RefSeq" id="WP_379488342.1">
    <property type="nucleotide sequence ID" value="NZ_JBHLWK010000018.1"/>
</dbReference>
<protein>
    <submittedName>
        <fullName evidence="2">Uncharacterized protein</fullName>
    </submittedName>
</protein>
<reference evidence="2 3" key="1">
    <citation type="submission" date="2024-09" db="EMBL/GenBank/DDBJ databases">
        <authorList>
            <person name="Sun Q."/>
            <person name="Mori K."/>
        </authorList>
    </citation>
    <scope>NUCLEOTIDE SEQUENCE [LARGE SCALE GENOMIC DNA]</scope>
    <source>
        <strain evidence="2 3">CCM 7706</strain>
    </source>
</reference>
<name>A0ABV6CZ07_9SPHN</name>
<comment type="caution">
    <text evidence="2">The sequence shown here is derived from an EMBL/GenBank/DDBJ whole genome shotgun (WGS) entry which is preliminary data.</text>
</comment>
<gene>
    <name evidence="2" type="ORF">ACFFJC_15200</name>
</gene>
<proteinExistence type="predicted"/>
<accession>A0ABV6CZ07</accession>
<dbReference type="Proteomes" id="UP001589798">
    <property type="component" value="Unassembled WGS sequence"/>
</dbReference>
<keyword evidence="3" id="KW-1185">Reference proteome</keyword>
<sequence length="87" mass="9265">MRLLLLLSAAALGLPSTAYAQEPDALERGFAGALKACERWVLHPDSWAQGPEAFVRELGLGPMMGPVAQVDETALPPPPFQQGNLLV</sequence>
<dbReference type="EMBL" id="JBHLWK010000018">
    <property type="protein sequence ID" value="MFC0205611.1"/>
    <property type="molecule type" value="Genomic_DNA"/>
</dbReference>
<keyword evidence="1" id="KW-0732">Signal</keyword>
<feature type="signal peptide" evidence="1">
    <location>
        <begin position="1"/>
        <end position="20"/>
    </location>
</feature>